<evidence type="ECO:0000256" key="2">
    <source>
        <dbReference type="ARBA" id="ARBA00022490"/>
    </source>
</evidence>
<dbReference type="PANTHER" id="PTHR43420">
    <property type="entry name" value="ACETYLTRANSFERASE"/>
    <property type="match status" value="1"/>
</dbReference>
<feature type="domain" description="N-acetyltransferase" evidence="5">
    <location>
        <begin position="34"/>
        <end position="184"/>
    </location>
</feature>
<dbReference type="GO" id="GO:0008080">
    <property type="term" value="F:N-acetyltransferase activity"/>
    <property type="evidence" value="ECO:0007669"/>
    <property type="project" value="InterPro"/>
</dbReference>
<evidence type="ECO:0000256" key="1">
    <source>
        <dbReference type="ARBA" id="ARBA00005395"/>
    </source>
</evidence>
<evidence type="ECO:0000313" key="6">
    <source>
        <dbReference type="EMBL" id="KRN75303.1"/>
    </source>
</evidence>
<dbReference type="CDD" id="cd04301">
    <property type="entry name" value="NAT_SF"/>
    <property type="match status" value="1"/>
</dbReference>
<dbReference type="Proteomes" id="UP000051655">
    <property type="component" value="Unassembled WGS sequence"/>
</dbReference>
<accession>A0A0R2JLQ0</accession>
<name>A0A0R2JLQ0_9LACO</name>
<dbReference type="SUPFAM" id="SSF55729">
    <property type="entry name" value="Acyl-CoA N-acyltransferases (Nat)"/>
    <property type="match status" value="1"/>
</dbReference>
<keyword evidence="4" id="KW-0012">Acyltransferase</keyword>
<dbReference type="AlphaFoldDB" id="A0A0R2JLQ0"/>
<dbReference type="Gene3D" id="3.40.630.30">
    <property type="match status" value="1"/>
</dbReference>
<organism evidence="6 7">
    <name type="scientific">Weissella kandleri</name>
    <dbReference type="NCBI Taxonomy" id="1616"/>
    <lineage>
        <taxon>Bacteria</taxon>
        <taxon>Bacillati</taxon>
        <taxon>Bacillota</taxon>
        <taxon>Bacilli</taxon>
        <taxon>Lactobacillales</taxon>
        <taxon>Lactobacillaceae</taxon>
        <taxon>Weissella</taxon>
    </lineage>
</organism>
<dbReference type="InterPro" id="IPR000182">
    <property type="entry name" value="GNAT_dom"/>
</dbReference>
<gene>
    <name evidence="6" type="ORF">IV73_GL000466</name>
</gene>
<sequence length="187" mass="21358">MWKKLSKWWQRSQQPLAPEIQKFEQTMVINQQNYLIAVAQQRDVADVFAVEEAAYHGFAPWPLEVFADEIARTNERLYLILRATTTNEIVAYAGAVFAAGAKDAHVTNLAVLPAWQRQGLAQALLTYMMSLAVQHYYQSMTLEVQVDNSEARQLYQKLGFNDLRLRRDYYGPGVDAQEMRVSLGGEL</sequence>
<evidence type="ECO:0000259" key="5">
    <source>
        <dbReference type="PROSITE" id="PS51186"/>
    </source>
</evidence>
<dbReference type="OrthoDB" id="9794566at2"/>
<evidence type="ECO:0000313" key="7">
    <source>
        <dbReference type="Proteomes" id="UP000051655"/>
    </source>
</evidence>
<comment type="similarity">
    <text evidence="1">Belongs to the acetyltransferase family. RimI subfamily.</text>
</comment>
<dbReference type="Pfam" id="PF00583">
    <property type="entry name" value="Acetyltransf_1"/>
    <property type="match status" value="1"/>
</dbReference>
<dbReference type="RefSeq" id="WP_057754178.1">
    <property type="nucleotide sequence ID" value="NZ_JQBP01000002.1"/>
</dbReference>
<dbReference type="EMBL" id="JQBP01000002">
    <property type="protein sequence ID" value="KRN75303.1"/>
    <property type="molecule type" value="Genomic_DNA"/>
</dbReference>
<keyword evidence="7" id="KW-1185">Reference proteome</keyword>
<reference evidence="6 7" key="1">
    <citation type="journal article" date="2015" name="Genome Announc.">
        <title>Expanding the biotechnology potential of lactobacilli through comparative genomics of 213 strains and associated genera.</title>
        <authorList>
            <person name="Sun Z."/>
            <person name="Harris H.M."/>
            <person name="McCann A."/>
            <person name="Guo C."/>
            <person name="Argimon S."/>
            <person name="Zhang W."/>
            <person name="Yang X."/>
            <person name="Jeffery I.B."/>
            <person name="Cooney J.C."/>
            <person name="Kagawa T.F."/>
            <person name="Liu W."/>
            <person name="Song Y."/>
            <person name="Salvetti E."/>
            <person name="Wrobel A."/>
            <person name="Rasinkangas P."/>
            <person name="Parkhill J."/>
            <person name="Rea M.C."/>
            <person name="O'Sullivan O."/>
            <person name="Ritari J."/>
            <person name="Douillard F.P."/>
            <person name="Paul Ross R."/>
            <person name="Yang R."/>
            <person name="Briner A.E."/>
            <person name="Felis G.E."/>
            <person name="de Vos W.M."/>
            <person name="Barrangou R."/>
            <person name="Klaenhammer T.R."/>
            <person name="Caufield P.W."/>
            <person name="Cui Y."/>
            <person name="Zhang H."/>
            <person name="O'Toole P.W."/>
        </authorList>
    </citation>
    <scope>NUCLEOTIDE SEQUENCE [LARGE SCALE GENOMIC DNA]</scope>
    <source>
        <strain evidence="6 7">DSM 20593</strain>
    </source>
</reference>
<keyword evidence="3" id="KW-0808">Transferase</keyword>
<dbReference type="InterPro" id="IPR050680">
    <property type="entry name" value="YpeA/RimI_acetyltransf"/>
</dbReference>
<keyword evidence="2" id="KW-0963">Cytoplasm</keyword>
<dbReference type="InterPro" id="IPR016181">
    <property type="entry name" value="Acyl_CoA_acyltransferase"/>
</dbReference>
<protein>
    <recommendedName>
        <fullName evidence="5">N-acetyltransferase domain-containing protein</fullName>
    </recommendedName>
</protein>
<dbReference type="InterPro" id="IPR006464">
    <property type="entry name" value="AcTrfase_RimI/Ard1"/>
</dbReference>
<proteinExistence type="inferred from homology"/>
<evidence type="ECO:0000256" key="3">
    <source>
        <dbReference type="ARBA" id="ARBA00022679"/>
    </source>
</evidence>
<evidence type="ECO:0000256" key="4">
    <source>
        <dbReference type="ARBA" id="ARBA00023315"/>
    </source>
</evidence>
<dbReference type="PATRIC" id="fig|1616.3.peg.482"/>
<comment type="caution">
    <text evidence="6">The sequence shown here is derived from an EMBL/GenBank/DDBJ whole genome shotgun (WGS) entry which is preliminary data.</text>
</comment>
<dbReference type="PANTHER" id="PTHR43420:SF44">
    <property type="entry name" value="ACETYLTRANSFERASE YPEA"/>
    <property type="match status" value="1"/>
</dbReference>
<dbReference type="STRING" id="1616.IV73_GL000466"/>
<dbReference type="NCBIfam" id="TIGR01575">
    <property type="entry name" value="rimI"/>
    <property type="match status" value="1"/>
</dbReference>
<dbReference type="PROSITE" id="PS51186">
    <property type="entry name" value="GNAT"/>
    <property type="match status" value="1"/>
</dbReference>